<dbReference type="RefSeq" id="WP_124845093.1">
    <property type="nucleotide sequence ID" value="NZ_RQZG01000011.1"/>
</dbReference>
<dbReference type="InterPro" id="IPR014985">
    <property type="entry name" value="WbqC"/>
</dbReference>
<organism evidence="1 2">
    <name type="scientific">Arachnia propionica</name>
    <dbReference type="NCBI Taxonomy" id="1750"/>
    <lineage>
        <taxon>Bacteria</taxon>
        <taxon>Bacillati</taxon>
        <taxon>Actinomycetota</taxon>
        <taxon>Actinomycetes</taxon>
        <taxon>Propionibacteriales</taxon>
        <taxon>Propionibacteriaceae</taxon>
        <taxon>Arachnia</taxon>
    </lineage>
</organism>
<sequence>MIVTVHQPNFAPWTGYFDKMVRSDVFVLLDSVPFTKGGYQNRVKVKGPAGPQWLTVPVQTKGRLGQLTRDVETNELLPWRENHIKTTRTLYGRSPGHDTASTMLSEVYANPTTNLADLCTDLITRLRDHYAIPTHLVRASELEATGSSSQLLADIVAELGGDTYLSGPSGHNYLDEQLFRDRGIEVDHHSFTPTPYPQPHGDFVGGLSMLDHLASGADPWW</sequence>
<evidence type="ECO:0008006" key="3">
    <source>
        <dbReference type="Google" id="ProtNLM"/>
    </source>
</evidence>
<dbReference type="OrthoDB" id="3611744at2"/>
<dbReference type="EMBL" id="RQZG01000011">
    <property type="protein sequence ID" value="RRD04463.1"/>
    <property type="molecule type" value="Genomic_DNA"/>
</dbReference>
<protein>
    <recommendedName>
        <fullName evidence="3">WbqC-like protein</fullName>
    </recommendedName>
</protein>
<evidence type="ECO:0000313" key="1">
    <source>
        <dbReference type="EMBL" id="RRD04463.1"/>
    </source>
</evidence>
<name>A0A3P1T7P5_9ACTN</name>
<reference evidence="1 2" key="1">
    <citation type="submission" date="2018-11" db="EMBL/GenBank/DDBJ databases">
        <title>Genomes From Bacteria Associated with the Canine Oral Cavity: a Test Case for Automated Genome-Based Taxonomic Assignment.</title>
        <authorList>
            <person name="Coil D.A."/>
            <person name="Jospin G."/>
            <person name="Darling A.E."/>
            <person name="Wallis C."/>
            <person name="Davis I.J."/>
            <person name="Harris S."/>
            <person name="Eisen J.A."/>
            <person name="Holcombe L.J."/>
            <person name="O'Flynn C."/>
        </authorList>
    </citation>
    <scope>NUCLEOTIDE SEQUENCE [LARGE SCALE GENOMIC DNA]</scope>
    <source>
        <strain evidence="1 2">OH887_COT-365</strain>
    </source>
</reference>
<dbReference type="Proteomes" id="UP000280819">
    <property type="component" value="Unassembled WGS sequence"/>
</dbReference>
<dbReference type="Pfam" id="PF08889">
    <property type="entry name" value="WbqC"/>
    <property type="match status" value="1"/>
</dbReference>
<comment type="caution">
    <text evidence="1">The sequence shown here is derived from an EMBL/GenBank/DDBJ whole genome shotgun (WGS) entry which is preliminary data.</text>
</comment>
<gene>
    <name evidence="1" type="ORF">EII34_10430</name>
</gene>
<dbReference type="AlphaFoldDB" id="A0A3P1T7P5"/>
<accession>A0A3P1T7P5</accession>
<proteinExistence type="predicted"/>
<evidence type="ECO:0000313" key="2">
    <source>
        <dbReference type="Proteomes" id="UP000280819"/>
    </source>
</evidence>